<protein>
    <submittedName>
        <fullName evidence="3 4">Uncharacterized protein LOC106742712</fullName>
    </submittedName>
</protein>
<proteinExistence type="predicted"/>
<reference evidence="3 4" key="1">
    <citation type="submission" date="2025-04" db="UniProtKB">
        <authorList>
            <consortium name="RefSeq"/>
        </authorList>
    </citation>
    <scope>IDENTIFICATION</scope>
</reference>
<evidence type="ECO:0000256" key="1">
    <source>
        <dbReference type="SAM" id="MobiDB-lite"/>
    </source>
</evidence>
<dbReference type="AlphaFoldDB" id="A0A6P3WZP9"/>
<dbReference type="KEGG" id="dqu:106742712"/>
<sequence>MRTACFLPLLAAADKGNSVSSRAEKPCTGLGGVSCGVVPPLTNTWKQDSRRKARERARVNRSLASEDRGEMAVADRALDSTRFVHAVGELKILRSSIAAENPSSLQTNYLKNSTIGDPRYLSIRYCKDVSGRQ</sequence>
<dbReference type="GeneID" id="106742712"/>
<dbReference type="RefSeq" id="XP_014471397.1">
    <property type="nucleotide sequence ID" value="XM_014615911.1"/>
</dbReference>
<evidence type="ECO:0000313" key="4">
    <source>
        <dbReference type="RefSeq" id="XP_014471397.1"/>
    </source>
</evidence>
<keyword evidence="2" id="KW-1185">Reference proteome</keyword>
<accession>A0A6P3WZP9</accession>
<dbReference type="Proteomes" id="UP000515204">
    <property type="component" value="Unplaced"/>
</dbReference>
<name>A0A6P3WZP9_DINQU</name>
<dbReference type="RefSeq" id="XP_014471396.1">
    <property type="nucleotide sequence ID" value="XM_014615910.1"/>
</dbReference>
<feature type="region of interest" description="Disordered" evidence="1">
    <location>
        <begin position="46"/>
        <end position="66"/>
    </location>
</feature>
<evidence type="ECO:0000313" key="3">
    <source>
        <dbReference type="RefSeq" id="XP_014471396.1"/>
    </source>
</evidence>
<gene>
    <name evidence="3 4" type="primary">LOC106742712</name>
</gene>
<evidence type="ECO:0000313" key="2">
    <source>
        <dbReference type="Proteomes" id="UP000515204"/>
    </source>
</evidence>
<organism evidence="2 4">
    <name type="scientific">Dinoponera quadriceps</name>
    <name type="common">South American ant</name>
    <dbReference type="NCBI Taxonomy" id="609295"/>
    <lineage>
        <taxon>Eukaryota</taxon>
        <taxon>Metazoa</taxon>
        <taxon>Ecdysozoa</taxon>
        <taxon>Arthropoda</taxon>
        <taxon>Hexapoda</taxon>
        <taxon>Insecta</taxon>
        <taxon>Pterygota</taxon>
        <taxon>Neoptera</taxon>
        <taxon>Endopterygota</taxon>
        <taxon>Hymenoptera</taxon>
        <taxon>Apocrita</taxon>
        <taxon>Aculeata</taxon>
        <taxon>Formicoidea</taxon>
        <taxon>Formicidae</taxon>
        <taxon>Ponerinae</taxon>
        <taxon>Ponerini</taxon>
        <taxon>Dinoponera</taxon>
    </lineage>
</organism>